<reference evidence="2" key="1">
    <citation type="submission" date="2019-03" db="EMBL/GenBank/DDBJ databases">
        <authorList>
            <person name="Hao L."/>
        </authorList>
    </citation>
    <scope>NUCLEOTIDE SEQUENCE</scope>
</reference>
<protein>
    <submittedName>
        <fullName evidence="2">Uncharacterized protein</fullName>
    </submittedName>
</protein>
<organism evidence="2">
    <name type="scientific">anaerobic digester metagenome</name>
    <dbReference type="NCBI Taxonomy" id="1263854"/>
    <lineage>
        <taxon>unclassified sequences</taxon>
        <taxon>metagenomes</taxon>
        <taxon>ecological metagenomes</taxon>
    </lineage>
</organism>
<proteinExistence type="predicted"/>
<name>A0A485M4Q5_9ZZZZ</name>
<keyword evidence="1" id="KW-1133">Transmembrane helix</keyword>
<evidence type="ECO:0000313" key="2">
    <source>
        <dbReference type="EMBL" id="VFU17268.1"/>
    </source>
</evidence>
<dbReference type="AlphaFoldDB" id="A0A485M4Q5"/>
<gene>
    <name evidence="2" type="ORF">SCFA_3630001</name>
</gene>
<dbReference type="EMBL" id="CAADRN010000294">
    <property type="protein sequence ID" value="VFU17268.1"/>
    <property type="molecule type" value="Genomic_DNA"/>
</dbReference>
<accession>A0A485M4Q5</accession>
<feature type="transmembrane region" description="Helical" evidence="1">
    <location>
        <begin position="9"/>
        <end position="26"/>
    </location>
</feature>
<keyword evidence="1" id="KW-0472">Membrane</keyword>
<sequence length="34" mass="4090">MFASNKMQIYVYYYYLITVLSSYYSIPLDHSPAF</sequence>
<evidence type="ECO:0000256" key="1">
    <source>
        <dbReference type="SAM" id="Phobius"/>
    </source>
</evidence>
<keyword evidence="1" id="KW-0812">Transmembrane</keyword>